<evidence type="ECO:0000256" key="1">
    <source>
        <dbReference type="ARBA" id="ARBA00008680"/>
    </source>
</evidence>
<dbReference type="Gene3D" id="1.10.10.10">
    <property type="entry name" value="Winged helix-like DNA-binding domain superfamily/Winged helix DNA-binding domain"/>
    <property type="match status" value="1"/>
</dbReference>
<dbReference type="EMBL" id="OU895877">
    <property type="protein sequence ID" value="CAG9801029.1"/>
    <property type="molecule type" value="Genomic_DNA"/>
</dbReference>
<evidence type="ECO:0000313" key="8">
    <source>
        <dbReference type="EMBL" id="CAG9801029.1"/>
    </source>
</evidence>
<name>A0A9N9RQ27_9DIPT</name>
<feature type="compositionally biased region" description="Basic and acidic residues" evidence="4">
    <location>
        <begin position="245"/>
        <end position="268"/>
    </location>
</feature>
<gene>
    <name evidence="8" type="ORF">CHIRRI_LOCUS3964</name>
</gene>
<feature type="region of interest" description="Disordered" evidence="4">
    <location>
        <begin position="1"/>
        <end position="25"/>
    </location>
</feature>
<dbReference type="InterPro" id="IPR036388">
    <property type="entry name" value="WH-like_DNA-bd_sf"/>
</dbReference>
<dbReference type="Pfam" id="PF00076">
    <property type="entry name" value="RRM_1"/>
    <property type="match status" value="1"/>
</dbReference>
<feature type="region of interest" description="Disordered" evidence="4">
    <location>
        <begin position="475"/>
        <end position="505"/>
    </location>
</feature>
<dbReference type="Pfam" id="PF08777">
    <property type="entry name" value="RRM_3"/>
    <property type="match status" value="1"/>
</dbReference>
<dbReference type="InterPro" id="IPR012677">
    <property type="entry name" value="Nucleotide-bd_a/b_plait_sf"/>
</dbReference>
<proteinExistence type="inferred from homology"/>
<dbReference type="Pfam" id="PF05383">
    <property type="entry name" value="La"/>
    <property type="match status" value="1"/>
</dbReference>
<feature type="compositionally biased region" description="Basic and acidic residues" evidence="4">
    <location>
        <begin position="216"/>
        <end position="234"/>
    </location>
</feature>
<dbReference type="InterPro" id="IPR035979">
    <property type="entry name" value="RBD_domain_sf"/>
</dbReference>
<dbReference type="OrthoDB" id="439993at2759"/>
<dbReference type="SMART" id="SM00360">
    <property type="entry name" value="RRM"/>
    <property type="match status" value="1"/>
</dbReference>
<dbReference type="InterPro" id="IPR014886">
    <property type="entry name" value="La_xRRM"/>
</dbReference>
<dbReference type="PROSITE" id="PS50102">
    <property type="entry name" value="RRM"/>
    <property type="match status" value="1"/>
</dbReference>
<dbReference type="InterPro" id="IPR000504">
    <property type="entry name" value="RRM_dom"/>
</dbReference>
<organism evidence="8 9">
    <name type="scientific">Chironomus riparius</name>
    <dbReference type="NCBI Taxonomy" id="315576"/>
    <lineage>
        <taxon>Eukaryota</taxon>
        <taxon>Metazoa</taxon>
        <taxon>Ecdysozoa</taxon>
        <taxon>Arthropoda</taxon>
        <taxon>Hexapoda</taxon>
        <taxon>Insecta</taxon>
        <taxon>Pterygota</taxon>
        <taxon>Neoptera</taxon>
        <taxon>Endopterygota</taxon>
        <taxon>Diptera</taxon>
        <taxon>Nematocera</taxon>
        <taxon>Chironomoidea</taxon>
        <taxon>Chironomidae</taxon>
        <taxon>Chironominae</taxon>
        <taxon>Chironomus</taxon>
    </lineage>
</organism>
<feature type="compositionally biased region" description="Basic and acidic residues" evidence="4">
    <location>
        <begin position="475"/>
        <end position="489"/>
    </location>
</feature>
<dbReference type="SMART" id="SM00715">
    <property type="entry name" value="LA"/>
    <property type="match status" value="1"/>
</dbReference>
<feature type="domain" description="RRM" evidence="5">
    <location>
        <begin position="132"/>
        <end position="218"/>
    </location>
</feature>
<dbReference type="PROSITE" id="PS51939">
    <property type="entry name" value="XRRM"/>
    <property type="match status" value="1"/>
</dbReference>
<dbReference type="InterPro" id="IPR006630">
    <property type="entry name" value="La_HTH"/>
</dbReference>
<dbReference type="Gene3D" id="3.30.70.330">
    <property type="match status" value="2"/>
</dbReference>
<evidence type="ECO:0000256" key="2">
    <source>
        <dbReference type="ARBA" id="ARBA00022884"/>
    </source>
</evidence>
<reference evidence="8" key="1">
    <citation type="submission" date="2022-01" db="EMBL/GenBank/DDBJ databases">
        <authorList>
            <person name="King R."/>
        </authorList>
    </citation>
    <scope>NUCLEOTIDE SEQUENCE</scope>
</reference>
<keyword evidence="9" id="KW-1185">Reference proteome</keyword>
<evidence type="ECO:0000313" key="9">
    <source>
        <dbReference type="Proteomes" id="UP001153620"/>
    </source>
</evidence>
<evidence type="ECO:0000259" key="5">
    <source>
        <dbReference type="PROSITE" id="PS50102"/>
    </source>
</evidence>
<sequence length="523" mass="60998">MEKDYLNESENAEDDESKAEHQGNKQFRVRKKQMYIKLLNQMEFYFSSSNLAKDRFIAKLISEDPYVPLSTFLKFNKISQILRTYMIPEEKHLHEITKSISKSTILELSEDKTKIQLKSDAPKKTQEEIDECTVYIEQIPINSTHDSLKLIFSKYGKVNYVSLPRYKKSRQIKQFCFIEFDDPANVQNVVTAFKKIDGVLQGTSVKPENLLSITTFEKDDHDEEPPSKKAKIESQETESTETDVPENKDNSEDVKKDGDEKTSDKEATADEDPTTTDSPKKKKRKHKRRNTAKNKLVDDHLMSMKVMKKNEWKKLRNAYLNLERQKAKEIKKILRETYNKRTDIKNQPFAALTAKVSPKINFYGSPNERSTENVNEPVAESIEAGNLLFDPGCIVNIKFREPCVDFKEFKKELKQFPSVQYVDIMEGGSQCFIRVNASQAAHELVNHYSSCEYETEVLKDDLEKDYWKKIFDSREKKKKNEDKSKPNPEKRHRRRGREKLVEKISKATQNTIIRFGDLDEHTE</sequence>
<evidence type="ECO:0000256" key="3">
    <source>
        <dbReference type="PROSITE-ProRule" id="PRU00332"/>
    </source>
</evidence>
<evidence type="ECO:0008006" key="10">
    <source>
        <dbReference type="Google" id="ProtNLM"/>
    </source>
</evidence>
<evidence type="ECO:0000256" key="4">
    <source>
        <dbReference type="SAM" id="MobiDB-lite"/>
    </source>
</evidence>
<accession>A0A9N9RQ27</accession>
<protein>
    <recommendedName>
        <fullName evidence="10">La-related protein 7</fullName>
    </recommendedName>
</protein>
<feature type="region of interest" description="Disordered" evidence="4">
    <location>
        <begin position="215"/>
        <end position="297"/>
    </location>
</feature>
<dbReference type="GO" id="GO:0003723">
    <property type="term" value="F:RNA binding"/>
    <property type="evidence" value="ECO:0007669"/>
    <property type="project" value="UniProtKB-UniRule"/>
</dbReference>
<reference evidence="8" key="2">
    <citation type="submission" date="2022-10" db="EMBL/GenBank/DDBJ databases">
        <authorList>
            <consortium name="ENA_rothamsted_submissions"/>
            <consortium name="culmorum"/>
            <person name="King R."/>
        </authorList>
    </citation>
    <scope>NUCLEOTIDE SEQUENCE</scope>
</reference>
<dbReference type="SUPFAM" id="SSF46785">
    <property type="entry name" value="Winged helix' DNA-binding domain"/>
    <property type="match status" value="1"/>
</dbReference>
<feature type="domain" description="HTH La-type RNA-binding" evidence="6">
    <location>
        <begin position="28"/>
        <end position="125"/>
    </location>
</feature>
<dbReference type="SUPFAM" id="SSF54928">
    <property type="entry name" value="RNA-binding domain, RBD"/>
    <property type="match status" value="1"/>
</dbReference>
<evidence type="ECO:0000259" key="6">
    <source>
        <dbReference type="PROSITE" id="PS50961"/>
    </source>
</evidence>
<dbReference type="PANTHER" id="PTHR22792:SF62">
    <property type="entry name" value="LA-RELATED PROTEIN 7"/>
    <property type="match status" value="1"/>
</dbReference>
<feature type="compositionally biased region" description="Acidic residues" evidence="4">
    <location>
        <begin position="235"/>
        <end position="244"/>
    </location>
</feature>
<dbReference type="InterPro" id="IPR045180">
    <property type="entry name" value="La_dom_prot"/>
</dbReference>
<evidence type="ECO:0000259" key="7">
    <source>
        <dbReference type="PROSITE" id="PS51939"/>
    </source>
</evidence>
<dbReference type="AlphaFoldDB" id="A0A9N9RQ27"/>
<feature type="domain" description="XRRM" evidence="7">
    <location>
        <begin position="388"/>
        <end position="506"/>
    </location>
</feature>
<dbReference type="PROSITE" id="PS50961">
    <property type="entry name" value="HTH_LA"/>
    <property type="match status" value="1"/>
</dbReference>
<keyword evidence="2 3" id="KW-0694">RNA-binding</keyword>
<dbReference type="Proteomes" id="UP001153620">
    <property type="component" value="Chromosome 1"/>
</dbReference>
<comment type="similarity">
    <text evidence="1">Belongs to the LARP7 family.</text>
</comment>
<dbReference type="CDD" id="cd07323">
    <property type="entry name" value="LAM"/>
    <property type="match status" value="1"/>
</dbReference>
<dbReference type="PANTHER" id="PTHR22792">
    <property type="entry name" value="LUPUS LA PROTEIN-RELATED"/>
    <property type="match status" value="1"/>
</dbReference>
<dbReference type="InterPro" id="IPR036390">
    <property type="entry name" value="WH_DNA-bd_sf"/>
</dbReference>
<feature type="compositionally biased region" description="Basic residues" evidence="4">
    <location>
        <begin position="280"/>
        <end position="292"/>
    </location>
</feature>
<dbReference type="GO" id="GO:1990904">
    <property type="term" value="C:ribonucleoprotein complex"/>
    <property type="evidence" value="ECO:0007669"/>
    <property type="project" value="UniProtKB-UniRule"/>
</dbReference>